<dbReference type="Proteomes" id="UP000270530">
    <property type="component" value="Chromosome"/>
</dbReference>
<evidence type="ECO:0000256" key="7">
    <source>
        <dbReference type="ARBA" id="ARBA00022989"/>
    </source>
</evidence>
<dbReference type="KEGG" id="rbd:ALSL_1702"/>
<evidence type="ECO:0000313" key="14">
    <source>
        <dbReference type="Proteomes" id="UP000270530"/>
    </source>
</evidence>
<evidence type="ECO:0000256" key="5">
    <source>
        <dbReference type="ARBA" id="ARBA00022519"/>
    </source>
</evidence>
<dbReference type="InterPro" id="IPR045584">
    <property type="entry name" value="Pilin-like"/>
</dbReference>
<evidence type="ECO:0000256" key="1">
    <source>
        <dbReference type="ARBA" id="ARBA00004377"/>
    </source>
</evidence>
<evidence type="ECO:0000256" key="9">
    <source>
        <dbReference type="ARBA" id="ARBA00025772"/>
    </source>
</evidence>
<evidence type="ECO:0000256" key="8">
    <source>
        <dbReference type="ARBA" id="ARBA00023136"/>
    </source>
</evidence>
<dbReference type="EMBL" id="AP018560">
    <property type="protein sequence ID" value="BBD80353.1"/>
    <property type="molecule type" value="Genomic_DNA"/>
</dbReference>
<feature type="domain" description="General secretion pathway GspH" evidence="12">
    <location>
        <begin position="52"/>
        <end position="163"/>
    </location>
</feature>
<dbReference type="SUPFAM" id="SSF54523">
    <property type="entry name" value="Pili subunits"/>
    <property type="match status" value="1"/>
</dbReference>
<evidence type="ECO:0000256" key="4">
    <source>
        <dbReference type="ARBA" id="ARBA00022481"/>
    </source>
</evidence>
<name>A0A2Z6E5L9_9GAMM</name>
<keyword evidence="5" id="KW-0997">Cell inner membrane</keyword>
<comment type="subcellular location">
    <subcellularLocation>
        <location evidence="1">Cell inner membrane</location>
        <topology evidence="1">Single-pass membrane protein</topology>
    </subcellularLocation>
</comment>
<evidence type="ECO:0000256" key="10">
    <source>
        <dbReference type="ARBA" id="ARBA00030775"/>
    </source>
</evidence>
<comment type="similarity">
    <text evidence="9">Belongs to the GSP H family.</text>
</comment>
<reference evidence="14" key="1">
    <citation type="submission" date="2018-04" db="EMBL/GenBank/DDBJ databases">
        <authorList>
            <person name="Watanabe M."/>
            <person name="Kojima H."/>
        </authorList>
    </citation>
    <scope>NUCLEOTIDE SEQUENCE [LARGE SCALE GENOMIC DNA]</scope>
    <source>
        <strain evidence="14">Dysh456</strain>
    </source>
</reference>
<evidence type="ECO:0000256" key="2">
    <source>
        <dbReference type="ARBA" id="ARBA00021549"/>
    </source>
</evidence>
<evidence type="ECO:0000256" key="11">
    <source>
        <dbReference type="SAM" id="Phobius"/>
    </source>
</evidence>
<keyword evidence="4" id="KW-0488">Methylation</keyword>
<dbReference type="Pfam" id="PF12019">
    <property type="entry name" value="GspH"/>
    <property type="match status" value="1"/>
</dbReference>
<dbReference type="GO" id="GO:0005886">
    <property type="term" value="C:plasma membrane"/>
    <property type="evidence" value="ECO:0007669"/>
    <property type="project" value="UniProtKB-SubCell"/>
</dbReference>
<dbReference type="Pfam" id="PF07963">
    <property type="entry name" value="N_methyl"/>
    <property type="match status" value="1"/>
</dbReference>
<dbReference type="InterPro" id="IPR022346">
    <property type="entry name" value="T2SS_GspH"/>
</dbReference>
<dbReference type="GO" id="GO:0015627">
    <property type="term" value="C:type II protein secretion system complex"/>
    <property type="evidence" value="ECO:0007669"/>
    <property type="project" value="InterPro"/>
</dbReference>
<keyword evidence="8 11" id="KW-0472">Membrane</keyword>
<reference evidence="14" key="2">
    <citation type="submission" date="2018-06" db="EMBL/GenBank/DDBJ databases">
        <title>Genome sequence of Rhodanobacteraceae bacterium strain Dysh456.</title>
        <authorList>
            <person name="Fukui M."/>
        </authorList>
    </citation>
    <scope>NUCLEOTIDE SEQUENCE [LARGE SCALE GENOMIC DNA]</scope>
    <source>
        <strain evidence="14">Dysh456</strain>
    </source>
</reference>
<evidence type="ECO:0000259" key="12">
    <source>
        <dbReference type="Pfam" id="PF12019"/>
    </source>
</evidence>
<keyword evidence="6 11" id="KW-0812">Transmembrane</keyword>
<keyword evidence="7 11" id="KW-1133">Transmembrane helix</keyword>
<organism evidence="13 14">
    <name type="scientific">Aerosticca soli</name>
    <dbReference type="NCBI Taxonomy" id="2010829"/>
    <lineage>
        <taxon>Bacteria</taxon>
        <taxon>Pseudomonadati</taxon>
        <taxon>Pseudomonadota</taxon>
        <taxon>Gammaproteobacteria</taxon>
        <taxon>Lysobacterales</taxon>
        <taxon>Rhodanobacteraceae</taxon>
        <taxon>Aerosticca</taxon>
    </lineage>
</organism>
<dbReference type="GO" id="GO:0015628">
    <property type="term" value="P:protein secretion by the type II secretion system"/>
    <property type="evidence" value="ECO:0007669"/>
    <property type="project" value="InterPro"/>
</dbReference>
<dbReference type="AlphaFoldDB" id="A0A2Z6E5L9"/>
<dbReference type="Gene3D" id="3.55.40.10">
    <property type="entry name" value="minor pseudopilin epsh domain"/>
    <property type="match status" value="1"/>
</dbReference>
<sequence>MKTRRTKPRRQRGLTLIEQLMTVAVLAVLAGLGLPSFVGLLSRHRLQTSGLDLFATLQYARATAITQRRAVIVCPTVDARQCSNGVEWTTGWLVGADHDRDGQIDDAPLRSSSGHPGLFIHGSSGRRLVRFLPDGSAAGSNLTLSLCTHDGHKALKVIVSNAGRVRMADQEGNTCG</sequence>
<evidence type="ECO:0000313" key="13">
    <source>
        <dbReference type="EMBL" id="BBD80353.1"/>
    </source>
</evidence>
<proteinExistence type="inferred from homology"/>
<evidence type="ECO:0000256" key="6">
    <source>
        <dbReference type="ARBA" id="ARBA00022692"/>
    </source>
</evidence>
<keyword evidence="14" id="KW-1185">Reference proteome</keyword>
<keyword evidence="3" id="KW-1003">Cell membrane</keyword>
<feature type="transmembrane region" description="Helical" evidence="11">
    <location>
        <begin position="20"/>
        <end position="41"/>
    </location>
</feature>
<dbReference type="InterPro" id="IPR012902">
    <property type="entry name" value="N_methyl_site"/>
</dbReference>
<gene>
    <name evidence="13" type="ORF">ALSL_1702</name>
</gene>
<dbReference type="NCBIfam" id="TIGR02532">
    <property type="entry name" value="IV_pilin_GFxxxE"/>
    <property type="match status" value="1"/>
</dbReference>
<accession>A0A2Z6E5L9</accession>
<protein>
    <recommendedName>
        <fullName evidence="2">Type II secretion system protein H</fullName>
    </recommendedName>
    <alternativeName>
        <fullName evidence="10">General secretion pathway protein H</fullName>
    </alternativeName>
</protein>
<evidence type="ECO:0000256" key="3">
    <source>
        <dbReference type="ARBA" id="ARBA00022475"/>
    </source>
</evidence>